<dbReference type="OrthoDB" id="10253954at2759"/>
<protein>
    <submittedName>
        <fullName evidence="4">Uncharacterized protein LOC118420429 isoform X1</fullName>
    </submittedName>
</protein>
<dbReference type="InterPro" id="IPR016024">
    <property type="entry name" value="ARM-type_fold"/>
</dbReference>
<proteinExistence type="predicted"/>
<feature type="compositionally biased region" description="Basic and acidic residues" evidence="1">
    <location>
        <begin position="539"/>
        <end position="550"/>
    </location>
</feature>
<dbReference type="CDD" id="cd00063">
    <property type="entry name" value="FN3"/>
    <property type="match status" value="3"/>
</dbReference>
<feature type="domain" description="Fibronectin type-III" evidence="2">
    <location>
        <begin position="548"/>
        <end position="635"/>
    </location>
</feature>
<dbReference type="PROSITE" id="PS50853">
    <property type="entry name" value="FN3"/>
    <property type="match status" value="3"/>
</dbReference>
<dbReference type="Pfam" id="PF00041">
    <property type="entry name" value="fn3"/>
    <property type="match status" value="2"/>
</dbReference>
<dbReference type="InterPro" id="IPR003961">
    <property type="entry name" value="FN3_dom"/>
</dbReference>
<dbReference type="SUPFAM" id="SSF49265">
    <property type="entry name" value="Fibronectin type III"/>
    <property type="match status" value="2"/>
</dbReference>
<dbReference type="Proteomes" id="UP000001554">
    <property type="component" value="Chromosome 8"/>
</dbReference>
<feature type="region of interest" description="Disordered" evidence="1">
    <location>
        <begin position="532"/>
        <end position="551"/>
    </location>
</feature>
<evidence type="ECO:0000313" key="4">
    <source>
        <dbReference type="RefSeq" id="XP_035683111.1"/>
    </source>
</evidence>
<dbReference type="GeneID" id="118420429"/>
<feature type="compositionally biased region" description="Basic and acidic residues" evidence="1">
    <location>
        <begin position="624"/>
        <end position="634"/>
    </location>
</feature>
<dbReference type="GO" id="GO:0016020">
    <property type="term" value="C:membrane"/>
    <property type="evidence" value="ECO:0007669"/>
    <property type="project" value="UniProtKB-SubCell"/>
</dbReference>
<reference evidence="3" key="1">
    <citation type="journal article" date="2020" name="Nat. Ecol. Evol.">
        <title>Deeply conserved synteny resolves early events in vertebrate evolution.</title>
        <authorList>
            <person name="Simakov O."/>
            <person name="Marletaz F."/>
            <person name="Yue J.X."/>
            <person name="O'Connell B."/>
            <person name="Jenkins J."/>
            <person name="Brandt A."/>
            <person name="Calef R."/>
            <person name="Tung C.H."/>
            <person name="Huang T.K."/>
            <person name="Schmutz J."/>
            <person name="Satoh N."/>
            <person name="Yu J.K."/>
            <person name="Putnam N.H."/>
            <person name="Green R.E."/>
            <person name="Rokhsar D.S."/>
        </authorList>
    </citation>
    <scope>NUCLEOTIDE SEQUENCE [LARGE SCALE GENOMIC DNA]</scope>
    <source>
        <strain evidence="3">S238N-H82</strain>
    </source>
</reference>
<keyword evidence="3" id="KW-1185">Reference proteome</keyword>
<name>A0A9J7LHN5_BRAFL</name>
<dbReference type="RefSeq" id="XP_035683111.1">
    <property type="nucleotide sequence ID" value="XM_035827218.1"/>
</dbReference>
<feature type="compositionally biased region" description="Basic and acidic residues" evidence="1">
    <location>
        <begin position="722"/>
        <end position="732"/>
    </location>
</feature>
<feature type="domain" description="Fibronectin type-III" evidence="2">
    <location>
        <begin position="371"/>
        <end position="456"/>
    </location>
</feature>
<feature type="compositionally biased region" description="Basic and acidic residues" evidence="1">
    <location>
        <begin position="1030"/>
        <end position="1043"/>
    </location>
</feature>
<feature type="compositionally biased region" description="Low complexity" evidence="1">
    <location>
        <begin position="712"/>
        <end position="721"/>
    </location>
</feature>
<feature type="domain" description="Fibronectin type-III" evidence="2">
    <location>
        <begin position="460"/>
        <end position="545"/>
    </location>
</feature>
<dbReference type="InterPro" id="IPR050713">
    <property type="entry name" value="RTP_Phos/Ushers"/>
</dbReference>
<evidence type="ECO:0000259" key="2">
    <source>
        <dbReference type="PROSITE" id="PS50853"/>
    </source>
</evidence>
<accession>A0A9J7LHN5</accession>
<dbReference type="SUPFAM" id="SSF48371">
    <property type="entry name" value="ARM repeat"/>
    <property type="match status" value="1"/>
</dbReference>
<dbReference type="SMART" id="SM00060">
    <property type="entry name" value="FN3"/>
    <property type="match status" value="3"/>
</dbReference>
<feature type="region of interest" description="Disordered" evidence="1">
    <location>
        <begin position="624"/>
        <end position="740"/>
    </location>
</feature>
<evidence type="ECO:0000256" key="1">
    <source>
        <dbReference type="SAM" id="MobiDB-lite"/>
    </source>
</evidence>
<dbReference type="KEGG" id="bfo:118420429"/>
<dbReference type="Gene3D" id="1.25.10.10">
    <property type="entry name" value="Leucine-rich Repeat Variant"/>
    <property type="match status" value="1"/>
</dbReference>
<dbReference type="PANTHER" id="PTHR46957">
    <property type="entry name" value="CYTOKINE RECEPTOR"/>
    <property type="match status" value="1"/>
</dbReference>
<reference evidence="4" key="2">
    <citation type="submission" date="2025-08" db="UniProtKB">
        <authorList>
            <consortium name="RefSeq"/>
        </authorList>
    </citation>
    <scope>IDENTIFICATION</scope>
    <source>
        <strain evidence="4">S238N-H82</strain>
        <tissue evidence="4">Testes</tissue>
    </source>
</reference>
<sequence>MAVDLAKNAGFDREVVRTRRGDQQEYFSSLLCKDKRSHEALEMLVSDLHADKEGTVSTFLSHSGSEDFLWGLVRLLDTDNPRVGGNAAYILGTIAENELGAARVLSLTNGKAGEQILDDLTNMLMLTDAESVMNAAGTIGTLAESSEGRDWMLGEPHLDNTVSNVTNLLTSNNQWIASNAALVLARLTISETGCNRILDHESSELVLTKLVLSLGVDKAGLGMNSAFAVGRLCDMEPGRSRLLSLPDSEKMFTSLGKMLCHGDTGSSKNACFAVSCLATSPDGHARLLGSRSCNELLTALGRLLKAEDGETGWFAAMTLRTLASVGKGVVRLRDHAEVLRSLKEMESREDVSPDLRDEVITTLEILKRLERPEAPRIEVRGSHSCEAAWEASTTKSGLPITYRLYEGNRIAYRGADLHCVVDGLQPYTQYSFRLQAATEGDGSPQSDPVIVRTEESIPGEPTGLRVINATTTQLKVCWSQPLRPNGVIKGYAVYQGKTQTESTQELSSIISGLQPQTTYDIHVCAITNKGKGPRSSVKGRTEDLGAHAPEKPSLTVQGRHEVFATWDLPEVLLGRLTKFELHVNGKIVYSGTDRSFKVTRLKPDTDYSVTVVAVTNQGKCESEASKVRTAKDEYSSASGGPLHVPKQLPVETKDLDQVSVGGGSKKKMSHTWDGPKTNRVSTPTRAHRERGMHALYLVLSDSNSKERGKTMSASSSGSGDSRNPERVTRSKSYDSGFSDYKDKPVRVKYTTKPTPVLQPLPMAQASSTDLTEDLTSVQPVHIEAVNQKAYEAFARQNRPETPKGAAVSKTKVRSYWKEPVKNSEMYKPNVKLEKLRPWPPELGNGKRVVSPPSRKDSSSPKQEQGKDQSPKYTSPARVQFIDNKKGHESKMAEEDTKRQVRTRERPNGARRPSSQETLESNGGQRTPTSPKVRTFSPDIPQHRKGSGNHRYIAANSETGDSHVQRHHREHLSSGHQNHSDGKRSRGSSGSVHYVTMDTMSSFPDNNGTGQDNIDGFPQEMGELHEAFRDGRTCEPRGDSRKGSWDYGRSSSEDVRAGNSFIDSKDGRVFNSLSETEKAKGVKKFREMRLPHPNPITRRTQDPTVEISVGKGFAAVPSSYVQRTEAFIKTHRPAVRKSLISNFPPTRIVPPHSLGVGGNKSMWQPEFPSRPLEKSNSNKFVPMQYRTQPLNMPTPGLHREGTIPNLFSKSAFLQKLEALGYTGSKTNLRPMYDSTPEKKPGAKAATTEKDRSPPAHLKTSKDPHLHASCQYSPALQHSLTAHHNRHAVPVVTESVCVPTTSPSPDHVLQSPS</sequence>
<gene>
    <name evidence="4" type="primary">LOC118420429</name>
</gene>
<organism evidence="3 4">
    <name type="scientific">Branchiostoma floridae</name>
    <name type="common">Florida lancelet</name>
    <name type="synonym">Amphioxus</name>
    <dbReference type="NCBI Taxonomy" id="7739"/>
    <lineage>
        <taxon>Eukaryota</taxon>
        <taxon>Metazoa</taxon>
        <taxon>Chordata</taxon>
        <taxon>Cephalochordata</taxon>
        <taxon>Leptocardii</taxon>
        <taxon>Amphioxiformes</taxon>
        <taxon>Branchiostomatidae</taxon>
        <taxon>Branchiostoma</taxon>
    </lineage>
</organism>
<dbReference type="Gene3D" id="2.60.40.10">
    <property type="entry name" value="Immunoglobulins"/>
    <property type="match status" value="3"/>
</dbReference>
<evidence type="ECO:0000313" key="3">
    <source>
        <dbReference type="Proteomes" id="UP000001554"/>
    </source>
</evidence>
<feature type="region of interest" description="Disordered" evidence="1">
    <location>
        <begin position="835"/>
        <end position="990"/>
    </location>
</feature>
<dbReference type="InterPro" id="IPR013783">
    <property type="entry name" value="Ig-like_fold"/>
</dbReference>
<dbReference type="InterPro" id="IPR011989">
    <property type="entry name" value="ARM-like"/>
</dbReference>
<feature type="compositionally biased region" description="Basic and acidic residues" evidence="1">
    <location>
        <begin position="882"/>
        <end position="907"/>
    </location>
</feature>
<dbReference type="InterPro" id="IPR036116">
    <property type="entry name" value="FN3_sf"/>
</dbReference>
<feature type="compositionally biased region" description="Basic and acidic residues" evidence="1">
    <location>
        <begin position="1234"/>
        <end position="1264"/>
    </location>
</feature>
<feature type="compositionally biased region" description="Polar residues" evidence="1">
    <location>
        <begin position="912"/>
        <end position="931"/>
    </location>
</feature>
<feature type="compositionally biased region" description="Basic and acidic residues" evidence="1">
    <location>
        <begin position="853"/>
        <end position="869"/>
    </location>
</feature>
<dbReference type="PANTHER" id="PTHR46957:SF3">
    <property type="entry name" value="CYTOKINE RECEPTOR"/>
    <property type="match status" value="1"/>
</dbReference>
<feature type="region of interest" description="Disordered" evidence="1">
    <location>
        <begin position="1030"/>
        <end position="1052"/>
    </location>
</feature>
<feature type="region of interest" description="Disordered" evidence="1">
    <location>
        <begin position="1223"/>
        <end position="1264"/>
    </location>
</feature>
<dbReference type="OMA" id="HECKMAE"/>